<protein>
    <submittedName>
        <fullName evidence="9">Cytochrome P450 71A1-like</fullName>
    </submittedName>
</protein>
<keyword evidence="3" id="KW-0349">Heme</keyword>
<evidence type="ECO:0000313" key="10">
    <source>
        <dbReference type="Proteomes" id="UP000594638"/>
    </source>
</evidence>
<evidence type="ECO:0000256" key="2">
    <source>
        <dbReference type="ARBA" id="ARBA00010617"/>
    </source>
</evidence>
<evidence type="ECO:0000256" key="5">
    <source>
        <dbReference type="ARBA" id="ARBA00023002"/>
    </source>
</evidence>
<keyword evidence="10" id="KW-1185">Reference proteome</keyword>
<evidence type="ECO:0000313" key="9">
    <source>
        <dbReference type="EMBL" id="CAA3026136.1"/>
    </source>
</evidence>
<evidence type="ECO:0000256" key="4">
    <source>
        <dbReference type="ARBA" id="ARBA00022723"/>
    </source>
</evidence>
<comment type="caution">
    <text evidence="9">The sequence shown here is derived from an EMBL/GenBank/DDBJ whole genome shotgun (WGS) entry which is preliminary data.</text>
</comment>
<dbReference type="GO" id="GO:0005506">
    <property type="term" value="F:iron ion binding"/>
    <property type="evidence" value="ECO:0007669"/>
    <property type="project" value="InterPro"/>
</dbReference>
<dbReference type="SUPFAM" id="SSF48264">
    <property type="entry name" value="Cytochrome P450"/>
    <property type="match status" value="1"/>
</dbReference>
<dbReference type="InterPro" id="IPR036396">
    <property type="entry name" value="Cyt_P450_sf"/>
</dbReference>
<name>A0A8S0V491_OLEEU</name>
<accession>A0A8S0V491</accession>
<dbReference type="GO" id="GO:0016705">
    <property type="term" value="F:oxidoreductase activity, acting on paired donors, with incorporation or reduction of molecular oxygen"/>
    <property type="evidence" value="ECO:0007669"/>
    <property type="project" value="InterPro"/>
</dbReference>
<evidence type="ECO:0000256" key="1">
    <source>
        <dbReference type="ARBA" id="ARBA00001971"/>
    </source>
</evidence>
<keyword evidence="5" id="KW-0560">Oxidoreductase</keyword>
<evidence type="ECO:0000256" key="7">
    <source>
        <dbReference type="ARBA" id="ARBA00023033"/>
    </source>
</evidence>
<evidence type="ECO:0000256" key="8">
    <source>
        <dbReference type="SAM" id="Phobius"/>
    </source>
</evidence>
<dbReference type="InterPro" id="IPR001128">
    <property type="entry name" value="Cyt_P450"/>
</dbReference>
<dbReference type="OrthoDB" id="2789670at2759"/>
<proteinExistence type="inferred from homology"/>
<keyword evidence="6" id="KW-0408">Iron</keyword>
<keyword evidence="4" id="KW-0479">Metal-binding</keyword>
<sequence>MEASWLVSAFTGLAFLVIIISNIIRYRRPKQNLPPGPTPRPIIGNLNLLAGSIFNPTPITPLSQGELMQPKFGSYPVLVASSPEMAKQFLKTHDTVFASRPAHNFSDVTWAPYGSHWRQARKIYLTEIFCSKRLDSYEYIRIEERHNFLYSFRSSSEWLRTPQRDAKPPRRKPHRQGE</sequence>
<keyword evidence="7" id="KW-0503">Monooxygenase</keyword>
<reference evidence="9 10" key="1">
    <citation type="submission" date="2019-12" db="EMBL/GenBank/DDBJ databases">
        <authorList>
            <person name="Alioto T."/>
            <person name="Alioto T."/>
            <person name="Gomez Garrido J."/>
        </authorList>
    </citation>
    <scope>NUCLEOTIDE SEQUENCE [LARGE SCALE GENOMIC DNA]</scope>
</reference>
<dbReference type="Gramene" id="OE9A115462T1">
    <property type="protein sequence ID" value="OE9A115462C1"/>
    <property type="gene ID" value="OE9A115462"/>
</dbReference>
<dbReference type="Gene3D" id="1.10.630.10">
    <property type="entry name" value="Cytochrome P450"/>
    <property type="match status" value="1"/>
</dbReference>
<dbReference type="GO" id="GO:0020037">
    <property type="term" value="F:heme binding"/>
    <property type="evidence" value="ECO:0007669"/>
    <property type="project" value="InterPro"/>
</dbReference>
<evidence type="ECO:0000256" key="3">
    <source>
        <dbReference type="ARBA" id="ARBA00022617"/>
    </source>
</evidence>
<dbReference type="EMBL" id="CACTIH010009151">
    <property type="protein sequence ID" value="CAA3026136.1"/>
    <property type="molecule type" value="Genomic_DNA"/>
</dbReference>
<feature type="transmembrane region" description="Helical" evidence="8">
    <location>
        <begin position="6"/>
        <end position="24"/>
    </location>
</feature>
<comment type="cofactor">
    <cofactor evidence="1">
        <name>heme</name>
        <dbReference type="ChEBI" id="CHEBI:30413"/>
    </cofactor>
</comment>
<dbReference type="Proteomes" id="UP000594638">
    <property type="component" value="Unassembled WGS sequence"/>
</dbReference>
<comment type="similarity">
    <text evidence="2">Belongs to the cytochrome P450 family.</text>
</comment>
<keyword evidence="8" id="KW-1133">Transmembrane helix</keyword>
<dbReference type="PANTHER" id="PTHR47944:SF5">
    <property type="entry name" value="CYTOCHROME P450 71A1-LIKE"/>
    <property type="match status" value="1"/>
</dbReference>
<organism evidence="9 10">
    <name type="scientific">Olea europaea subsp. europaea</name>
    <dbReference type="NCBI Taxonomy" id="158383"/>
    <lineage>
        <taxon>Eukaryota</taxon>
        <taxon>Viridiplantae</taxon>
        <taxon>Streptophyta</taxon>
        <taxon>Embryophyta</taxon>
        <taxon>Tracheophyta</taxon>
        <taxon>Spermatophyta</taxon>
        <taxon>Magnoliopsida</taxon>
        <taxon>eudicotyledons</taxon>
        <taxon>Gunneridae</taxon>
        <taxon>Pentapetalae</taxon>
        <taxon>asterids</taxon>
        <taxon>lamiids</taxon>
        <taxon>Lamiales</taxon>
        <taxon>Oleaceae</taxon>
        <taxon>Oleeae</taxon>
        <taxon>Olea</taxon>
    </lineage>
</organism>
<dbReference type="Pfam" id="PF00067">
    <property type="entry name" value="p450"/>
    <property type="match status" value="1"/>
</dbReference>
<dbReference type="PANTHER" id="PTHR47944">
    <property type="entry name" value="CYTOCHROME P450 98A9"/>
    <property type="match status" value="1"/>
</dbReference>
<dbReference type="GO" id="GO:0004497">
    <property type="term" value="F:monooxygenase activity"/>
    <property type="evidence" value="ECO:0007669"/>
    <property type="project" value="UniProtKB-KW"/>
</dbReference>
<keyword evidence="8" id="KW-0472">Membrane</keyword>
<gene>
    <name evidence="9" type="ORF">OLEA9_A115462</name>
</gene>
<evidence type="ECO:0000256" key="6">
    <source>
        <dbReference type="ARBA" id="ARBA00023004"/>
    </source>
</evidence>
<keyword evidence="8" id="KW-0812">Transmembrane</keyword>
<dbReference type="AlphaFoldDB" id="A0A8S0V491"/>